<dbReference type="Proteomes" id="UP000275356">
    <property type="component" value="Unassembled WGS sequence"/>
</dbReference>
<feature type="domain" description="Methyltransferase type 11" evidence="4">
    <location>
        <begin position="50"/>
        <end position="140"/>
    </location>
</feature>
<keyword evidence="2 5" id="KW-0489">Methyltransferase</keyword>
<gene>
    <name evidence="5" type="ORF">EDD28_0369</name>
</gene>
<dbReference type="GO" id="GO:0008757">
    <property type="term" value="F:S-adenosylmethionine-dependent methyltransferase activity"/>
    <property type="evidence" value="ECO:0007669"/>
    <property type="project" value="InterPro"/>
</dbReference>
<evidence type="ECO:0000256" key="2">
    <source>
        <dbReference type="ARBA" id="ARBA00022603"/>
    </source>
</evidence>
<evidence type="ECO:0000259" key="4">
    <source>
        <dbReference type="Pfam" id="PF08241"/>
    </source>
</evidence>
<sequence>MDIRAAARDRFGGRAADVMRRLNERHPWSHNEAFHAWIVTRLPDRRAEALDVGCGRGELLAVLAERFEHVRGLDVDAGMRQASRTRCAGLTNVTVDGADLAEVPAGVDLVTMVAVLHHLDLGSALEQVRRVLNPGGRFLCVGLARPESAADHAWDVASMVTNPIIGYVRHPWAAAAGSVPPPIPVRDPEVTLAEVRAVLDEAMPGARVRRHLGFRHTIDWTKPEE</sequence>
<dbReference type="PANTHER" id="PTHR44942">
    <property type="entry name" value="METHYLTRANSF_11 DOMAIN-CONTAINING PROTEIN"/>
    <property type="match status" value="1"/>
</dbReference>
<dbReference type="SUPFAM" id="SSF53335">
    <property type="entry name" value="S-adenosyl-L-methionine-dependent methyltransferases"/>
    <property type="match status" value="1"/>
</dbReference>
<proteinExistence type="inferred from homology"/>
<evidence type="ECO:0000256" key="1">
    <source>
        <dbReference type="ARBA" id="ARBA00008361"/>
    </source>
</evidence>
<dbReference type="AlphaFoldDB" id="A0A3N2D7P6"/>
<dbReference type="Gene3D" id="3.40.50.150">
    <property type="entry name" value="Vaccinia Virus protein VP39"/>
    <property type="match status" value="1"/>
</dbReference>
<keyword evidence="3 5" id="KW-0808">Transferase</keyword>
<comment type="similarity">
    <text evidence="1">Belongs to the methyltransferase superfamily.</text>
</comment>
<dbReference type="InterPro" id="IPR029063">
    <property type="entry name" value="SAM-dependent_MTases_sf"/>
</dbReference>
<comment type="caution">
    <text evidence="5">The sequence shown here is derived from an EMBL/GenBank/DDBJ whole genome shotgun (WGS) entry which is preliminary data.</text>
</comment>
<evidence type="ECO:0000313" key="6">
    <source>
        <dbReference type="Proteomes" id="UP000275356"/>
    </source>
</evidence>
<accession>A0A3N2D7P6</accession>
<dbReference type="InterPro" id="IPR013216">
    <property type="entry name" value="Methyltransf_11"/>
</dbReference>
<keyword evidence="6" id="KW-1185">Reference proteome</keyword>
<protein>
    <submittedName>
        <fullName evidence="5">Methyltransferase family protein</fullName>
    </submittedName>
</protein>
<evidence type="ECO:0000313" key="5">
    <source>
        <dbReference type="EMBL" id="ROR95807.1"/>
    </source>
</evidence>
<dbReference type="InterPro" id="IPR051052">
    <property type="entry name" value="Diverse_substrate_MTase"/>
</dbReference>
<dbReference type="Pfam" id="PF08241">
    <property type="entry name" value="Methyltransf_11"/>
    <property type="match status" value="1"/>
</dbReference>
<organism evidence="5 6">
    <name type="scientific">Salana multivorans</name>
    <dbReference type="NCBI Taxonomy" id="120377"/>
    <lineage>
        <taxon>Bacteria</taxon>
        <taxon>Bacillati</taxon>
        <taxon>Actinomycetota</taxon>
        <taxon>Actinomycetes</taxon>
        <taxon>Micrococcales</taxon>
        <taxon>Beutenbergiaceae</taxon>
        <taxon>Salana</taxon>
    </lineage>
</organism>
<evidence type="ECO:0000256" key="3">
    <source>
        <dbReference type="ARBA" id="ARBA00022679"/>
    </source>
</evidence>
<dbReference type="PANTHER" id="PTHR44942:SF4">
    <property type="entry name" value="METHYLTRANSFERASE TYPE 11 DOMAIN-CONTAINING PROTEIN"/>
    <property type="match status" value="1"/>
</dbReference>
<dbReference type="RefSeq" id="WP_245967872.1">
    <property type="nucleotide sequence ID" value="NZ_RKHQ01000001.1"/>
</dbReference>
<dbReference type="CDD" id="cd02440">
    <property type="entry name" value="AdoMet_MTases"/>
    <property type="match status" value="1"/>
</dbReference>
<name>A0A3N2D7P6_9MICO</name>
<reference evidence="5 6" key="1">
    <citation type="submission" date="2018-11" db="EMBL/GenBank/DDBJ databases">
        <title>Sequencing the genomes of 1000 actinobacteria strains.</title>
        <authorList>
            <person name="Klenk H.-P."/>
        </authorList>
    </citation>
    <scope>NUCLEOTIDE SEQUENCE [LARGE SCALE GENOMIC DNA]</scope>
    <source>
        <strain evidence="5 6">DSM 13521</strain>
    </source>
</reference>
<dbReference type="EMBL" id="RKHQ01000001">
    <property type="protein sequence ID" value="ROR95807.1"/>
    <property type="molecule type" value="Genomic_DNA"/>
</dbReference>
<dbReference type="GO" id="GO:0032259">
    <property type="term" value="P:methylation"/>
    <property type="evidence" value="ECO:0007669"/>
    <property type="project" value="UniProtKB-KW"/>
</dbReference>